<keyword evidence="2" id="KW-1185">Reference proteome</keyword>
<reference evidence="2" key="1">
    <citation type="journal article" date="2019" name="Int. J. Syst. Evol. Microbiol.">
        <title>The Global Catalogue of Microorganisms (GCM) 10K type strain sequencing project: providing services to taxonomists for standard genome sequencing and annotation.</title>
        <authorList>
            <consortium name="The Broad Institute Genomics Platform"/>
            <consortium name="The Broad Institute Genome Sequencing Center for Infectious Disease"/>
            <person name="Wu L."/>
            <person name="Ma J."/>
        </authorList>
    </citation>
    <scope>NUCLEOTIDE SEQUENCE [LARGE SCALE GENOMIC DNA]</scope>
    <source>
        <strain evidence="2">KCTC 42281</strain>
    </source>
</reference>
<dbReference type="Proteomes" id="UP001595613">
    <property type="component" value="Unassembled WGS sequence"/>
</dbReference>
<comment type="caution">
    <text evidence="1">The sequence shown here is derived from an EMBL/GenBank/DDBJ whole genome shotgun (WGS) entry which is preliminary data.</text>
</comment>
<name>A0ABV7WYU6_9HYPH</name>
<sequence length="151" mass="16949">MSKEPAIAEFDLDELAAIDQAELEIKRRDGSPTGWKWFIAGPGHPQAIELGNRLSKESLARHKAQEMARVNGKKWKGDDETTEEALRRTAEAFAGRIIGWTPIKMNGDPYPFSMENAIKLLMDPARGDTLMAQLTEFIGDERSFMKRSENG</sequence>
<evidence type="ECO:0000313" key="2">
    <source>
        <dbReference type="Proteomes" id="UP001595613"/>
    </source>
</evidence>
<proteinExistence type="predicted"/>
<accession>A0ABV7WYU6</accession>
<gene>
    <name evidence="1" type="ORF">ACFOOL_06880</name>
</gene>
<organism evidence="1 2">
    <name type="scientific">Devosia honganensis</name>
    <dbReference type="NCBI Taxonomy" id="1610527"/>
    <lineage>
        <taxon>Bacteria</taxon>
        <taxon>Pseudomonadati</taxon>
        <taxon>Pseudomonadota</taxon>
        <taxon>Alphaproteobacteria</taxon>
        <taxon>Hyphomicrobiales</taxon>
        <taxon>Devosiaceae</taxon>
        <taxon>Devosia</taxon>
    </lineage>
</organism>
<protein>
    <submittedName>
        <fullName evidence="1">Uncharacterized protein</fullName>
    </submittedName>
</protein>
<evidence type="ECO:0000313" key="1">
    <source>
        <dbReference type="EMBL" id="MFC3704475.1"/>
    </source>
</evidence>
<dbReference type="EMBL" id="JBHRYD010000004">
    <property type="protein sequence ID" value="MFC3704475.1"/>
    <property type="molecule type" value="Genomic_DNA"/>
</dbReference>
<dbReference type="RefSeq" id="WP_380096111.1">
    <property type="nucleotide sequence ID" value="NZ_JBHRYD010000004.1"/>
</dbReference>